<evidence type="ECO:0000313" key="8">
    <source>
        <dbReference type="Proteomes" id="UP000184052"/>
    </source>
</evidence>
<feature type="transmembrane region" description="Helical" evidence="6">
    <location>
        <begin position="177"/>
        <end position="195"/>
    </location>
</feature>
<dbReference type="AlphaFoldDB" id="A0A1M6I2N2"/>
<name>A0A1M6I2N2_9FIRM</name>
<evidence type="ECO:0000256" key="6">
    <source>
        <dbReference type="SAM" id="Phobius"/>
    </source>
</evidence>
<keyword evidence="2" id="KW-1003">Cell membrane</keyword>
<feature type="transmembrane region" description="Helical" evidence="6">
    <location>
        <begin position="239"/>
        <end position="261"/>
    </location>
</feature>
<dbReference type="EMBL" id="FQZL01000015">
    <property type="protein sequence ID" value="SHJ28650.1"/>
    <property type="molecule type" value="Genomic_DNA"/>
</dbReference>
<dbReference type="PANTHER" id="PTHR30213">
    <property type="entry name" value="INNER MEMBRANE PROTEIN YHJD"/>
    <property type="match status" value="1"/>
</dbReference>
<dbReference type="OrthoDB" id="9775903at2"/>
<dbReference type="InterPro" id="IPR017039">
    <property type="entry name" value="Virul_fac_BrkB"/>
</dbReference>
<feature type="transmembrane region" description="Helical" evidence="6">
    <location>
        <begin position="21"/>
        <end position="47"/>
    </location>
</feature>
<accession>A0A1M6I2N2</accession>
<evidence type="ECO:0000256" key="3">
    <source>
        <dbReference type="ARBA" id="ARBA00022692"/>
    </source>
</evidence>
<evidence type="ECO:0000256" key="4">
    <source>
        <dbReference type="ARBA" id="ARBA00022989"/>
    </source>
</evidence>
<comment type="subcellular location">
    <subcellularLocation>
        <location evidence="1">Cell membrane</location>
        <topology evidence="1">Multi-pass membrane protein</topology>
    </subcellularLocation>
</comment>
<keyword evidence="3 6" id="KW-0812">Transmembrane</keyword>
<dbReference type="Pfam" id="PF03631">
    <property type="entry name" value="Virul_fac_BrkB"/>
    <property type="match status" value="1"/>
</dbReference>
<sequence>MMDFNISQIREITGRYREHHVTAFSAQMAFFVFLSIFPLIMFILSLASRFNLNIDLMFENITSSLPEDIGIFIVNFIDNYIINDSLSLLSVSGLTALWSASRGVNALMRSFNMAYGYKETRNFIILKLTGIYYTLLLIASILITIAMPALGLGFFHFISSYLPISVRLIDTLYALRYLLYLMVFIFFILSVHKVLPAGKLKYRDVYCGAVFSLIGWYILSRSFSFFVSTFTNYAAVYGGLASIVIFMMWLYFMSTVLMLGAEMNSVIMQYRKPPEQVE</sequence>
<feature type="transmembrane region" description="Helical" evidence="6">
    <location>
        <begin position="131"/>
        <end position="157"/>
    </location>
</feature>
<dbReference type="GO" id="GO:0005886">
    <property type="term" value="C:plasma membrane"/>
    <property type="evidence" value="ECO:0007669"/>
    <property type="project" value="UniProtKB-SubCell"/>
</dbReference>
<keyword evidence="5 6" id="KW-0472">Membrane</keyword>
<gene>
    <name evidence="7" type="ORF">SAMN02745751_02190</name>
</gene>
<dbReference type="STRING" id="1121476.SAMN02745751_02190"/>
<dbReference type="NCBIfam" id="TIGR00765">
    <property type="entry name" value="yihY_not_rbn"/>
    <property type="match status" value="1"/>
</dbReference>
<evidence type="ECO:0000256" key="2">
    <source>
        <dbReference type="ARBA" id="ARBA00022475"/>
    </source>
</evidence>
<keyword evidence="8" id="KW-1185">Reference proteome</keyword>
<evidence type="ECO:0000313" key="7">
    <source>
        <dbReference type="EMBL" id="SHJ28650.1"/>
    </source>
</evidence>
<feature type="transmembrane region" description="Helical" evidence="6">
    <location>
        <begin position="202"/>
        <end position="219"/>
    </location>
</feature>
<organism evidence="7 8">
    <name type="scientific">Dethiosulfatibacter aminovorans DSM 17477</name>
    <dbReference type="NCBI Taxonomy" id="1121476"/>
    <lineage>
        <taxon>Bacteria</taxon>
        <taxon>Bacillati</taxon>
        <taxon>Bacillota</taxon>
        <taxon>Tissierellia</taxon>
        <taxon>Dethiosulfatibacter</taxon>
    </lineage>
</organism>
<feature type="transmembrane region" description="Helical" evidence="6">
    <location>
        <begin position="80"/>
        <end position="100"/>
    </location>
</feature>
<dbReference type="PANTHER" id="PTHR30213:SF0">
    <property type="entry name" value="UPF0761 MEMBRANE PROTEIN YIHY"/>
    <property type="match status" value="1"/>
</dbReference>
<protein>
    <submittedName>
        <fullName evidence="7">Membrane protein</fullName>
    </submittedName>
</protein>
<dbReference type="Proteomes" id="UP000184052">
    <property type="component" value="Unassembled WGS sequence"/>
</dbReference>
<dbReference type="PIRSF" id="PIRSF035875">
    <property type="entry name" value="RNase_BN"/>
    <property type="match status" value="1"/>
</dbReference>
<evidence type="ECO:0000256" key="5">
    <source>
        <dbReference type="ARBA" id="ARBA00023136"/>
    </source>
</evidence>
<keyword evidence="4 6" id="KW-1133">Transmembrane helix</keyword>
<reference evidence="7 8" key="1">
    <citation type="submission" date="2016-11" db="EMBL/GenBank/DDBJ databases">
        <authorList>
            <person name="Jaros S."/>
            <person name="Januszkiewicz K."/>
            <person name="Wedrychowicz H."/>
        </authorList>
    </citation>
    <scope>NUCLEOTIDE SEQUENCE [LARGE SCALE GENOMIC DNA]</scope>
    <source>
        <strain evidence="7 8">DSM 17477</strain>
    </source>
</reference>
<dbReference type="RefSeq" id="WP_073049621.1">
    <property type="nucleotide sequence ID" value="NZ_FQZL01000015.1"/>
</dbReference>
<evidence type="ECO:0000256" key="1">
    <source>
        <dbReference type="ARBA" id="ARBA00004651"/>
    </source>
</evidence>
<proteinExistence type="predicted"/>